<reference evidence="1 2" key="1">
    <citation type="submission" date="2018-08" db="EMBL/GenBank/DDBJ databases">
        <title>Recombination of ecologically and evolutionarily significant loci maintains genetic cohesion in the Pseudomonas syringae species complex.</title>
        <authorList>
            <person name="Dillon M."/>
            <person name="Thakur S."/>
            <person name="Almeida R.N.D."/>
            <person name="Weir B.S."/>
            <person name="Guttman D.S."/>
        </authorList>
    </citation>
    <scope>NUCLEOTIDE SEQUENCE [LARGE SCALE GENOMIC DNA]</scope>
    <source>
        <strain evidence="1 2">ICMP 7846</strain>
    </source>
</reference>
<organism evidence="1 2">
    <name type="scientific">Pseudomonas aeruginosa</name>
    <dbReference type="NCBI Taxonomy" id="287"/>
    <lineage>
        <taxon>Bacteria</taxon>
        <taxon>Pseudomonadati</taxon>
        <taxon>Pseudomonadota</taxon>
        <taxon>Gammaproteobacteria</taxon>
        <taxon>Pseudomonadales</taxon>
        <taxon>Pseudomonadaceae</taxon>
        <taxon>Pseudomonas</taxon>
    </lineage>
</organism>
<proteinExistence type="predicted"/>
<dbReference type="AlphaFoldDB" id="A0A3M5EEY6"/>
<evidence type="ECO:0000313" key="2">
    <source>
        <dbReference type="Proteomes" id="UP000270834"/>
    </source>
</evidence>
<comment type="caution">
    <text evidence="1">The sequence shown here is derived from an EMBL/GenBank/DDBJ whole genome shotgun (WGS) entry which is preliminary data.</text>
</comment>
<protein>
    <submittedName>
        <fullName evidence="1">Uncharacterized protein</fullName>
    </submittedName>
</protein>
<gene>
    <name evidence="1" type="ORF">ALP65_00249</name>
</gene>
<dbReference type="EMBL" id="RBSQ01000317">
    <property type="protein sequence ID" value="RMS60769.1"/>
    <property type="molecule type" value="Genomic_DNA"/>
</dbReference>
<accession>A0A3M5EEY6</accession>
<name>A0A3M5EEY6_PSEAI</name>
<dbReference type="Proteomes" id="UP000270834">
    <property type="component" value="Unassembled WGS sequence"/>
</dbReference>
<sequence>MRGKPVCSGRRRFAMGRPQFYPKDRQEIALVPAIRALERYREA</sequence>
<evidence type="ECO:0000313" key="1">
    <source>
        <dbReference type="EMBL" id="RMS60769.1"/>
    </source>
</evidence>